<gene>
    <name evidence="1" type="ORF">ENV62_07185</name>
</gene>
<evidence type="ECO:0000313" key="1">
    <source>
        <dbReference type="EMBL" id="HGB15001.1"/>
    </source>
</evidence>
<sequence length="137" mass="16006">MSTGFRLAGPSPDEKIWGPNSLAFAAIKEEMMAKREALPRPVPVKEVLEELFRPGDWQALEKRRRIREVWERVLPPALLPHTRLMEVRRRELRVEVSASPWVQELQFLKPKILQEFDKVLGPDIVREVRFTVGVWAE</sequence>
<dbReference type="EMBL" id="DTHB01000048">
    <property type="protein sequence ID" value="HGB15001.1"/>
    <property type="molecule type" value="Genomic_DNA"/>
</dbReference>
<dbReference type="AlphaFoldDB" id="A0A7C3SJ79"/>
<dbReference type="PANTHER" id="PTHR36456">
    <property type="entry name" value="UPF0232 PROTEIN SCO3875"/>
    <property type="match status" value="1"/>
</dbReference>
<protein>
    <submittedName>
        <fullName evidence="1">DUF721 domain-containing protein</fullName>
    </submittedName>
</protein>
<dbReference type="Pfam" id="PF05258">
    <property type="entry name" value="DciA"/>
    <property type="match status" value="1"/>
</dbReference>
<accession>A0A7C3SJ79</accession>
<proteinExistence type="predicted"/>
<name>A0A7C3SJ79_9BACT</name>
<organism evidence="1">
    <name type="scientific">Desulfobacca acetoxidans</name>
    <dbReference type="NCBI Taxonomy" id="60893"/>
    <lineage>
        <taxon>Bacteria</taxon>
        <taxon>Pseudomonadati</taxon>
        <taxon>Thermodesulfobacteriota</taxon>
        <taxon>Desulfobaccia</taxon>
        <taxon>Desulfobaccales</taxon>
        <taxon>Desulfobaccaceae</taxon>
        <taxon>Desulfobacca</taxon>
    </lineage>
</organism>
<dbReference type="InterPro" id="IPR007922">
    <property type="entry name" value="DciA-like"/>
</dbReference>
<reference evidence="1" key="1">
    <citation type="journal article" date="2020" name="mSystems">
        <title>Genome- and Community-Level Interaction Insights into Carbon Utilization and Element Cycling Functions of Hydrothermarchaeota in Hydrothermal Sediment.</title>
        <authorList>
            <person name="Zhou Z."/>
            <person name="Liu Y."/>
            <person name="Xu W."/>
            <person name="Pan J."/>
            <person name="Luo Z.H."/>
            <person name="Li M."/>
        </authorList>
    </citation>
    <scope>NUCLEOTIDE SEQUENCE [LARGE SCALE GENOMIC DNA]</scope>
    <source>
        <strain evidence="1">SpSt-776</strain>
    </source>
</reference>
<dbReference type="PANTHER" id="PTHR36456:SF1">
    <property type="entry name" value="UPF0232 PROTEIN SCO3875"/>
    <property type="match status" value="1"/>
</dbReference>
<comment type="caution">
    <text evidence="1">The sequence shown here is derived from an EMBL/GenBank/DDBJ whole genome shotgun (WGS) entry which is preliminary data.</text>
</comment>